<feature type="compositionally biased region" description="Basic and acidic residues" evidence="1">
    <location>
        <begin position="25"/>
        <end position="38"/>
    </location>
</feature>
<evidence type="ECO:0000313" key="2">
    <source>
        <dbReference type="EMBL" id="UTU55049.1"/>
    </source>
</evidence>
<evidence type="ECO:0000256" key="1">
    <source>
        <dbReference type="SAM" id="MobiDB-lite"/>
    </source>
</evidence>
<organism evidence="2 3">
    <name type="scientific">Mesorhizobium ciceri</name>
    <dbReference type="NCBI Taxonomy" id="39645"/>
    <lineage>
        <taxon>Bacteria</taxon>
        <taxon>Pseudomonadati</taxon>
        <taxon>Pseudomonadota</taxon>
        <taxon>Alphaproteobacteria</taxon>
        <taxon>Hyphomicrobiales</taxon>
        <taxon>Phyllobacteriaceae</taxon>
        <taxon>Mesorhizobium</taxon>
    </lineage>
</organism>
<dbReference type="RefSeq" id="WP_013525080.1">
    <property type="nucleotide sequence ID" value="NZ_CP088148.1"/>
</dbReference>
<geneLocation type="plasmid" evidence="2 3">
    <name>unnamed</name>
</geneLocation>
<evidence type="ECO:0000313" key="3">
    <source>
        <dbReference type="Proteomes" id="UP001060070"/>
    </source>
</evidence>
<dbReference type="AlphaFoldDB" id="A0AB38TJZ9"/>
<proteinExistence type="predicted"/>
<reference evidence="2 3" key="1">
    <citation type="journal article" date="2022" name="Microbiol. Resour. Announc.">
        <title>Complete Genome Sequence of Mesorhizobium ciceri Strain R30, a Rhizobium Used as a Commercial Inoculant for Chickpea in Argentina.</title>
        <authorList>
            <person name="Foresto E."/>
            <person name="Revale S."/>
            <person name="Primo E."/>
            <person name="Nievas F."/>
            <person name="Carezzano E."/>
            <person name="Puente M."/>
            <person name="Alzari P."/>
            <person name="Mart M."/>
            <person name="Ben-Assaya M."/>
            <person name="Mornico D."/>
            <person name="Santoro M."/>
            <person name="Mart F."/>
            <person name="Giordano W."/>
            <person name="Bogino P."/>
        </authorList>
    </citation>
    <scope>NUCLEOTIDE SEQUENCE [LARGE SCALE GENOMIC DNA]</scope>
    <source>
        <strain evidence="2 3">R30</strain>
    </source>
</reference>
<dbReference type="EMBL" id="CP088148">
    <property type="protein sequence ID" value="UTU55049.1"/>
    <property type="molecule type" value="Genomic_DNA"/>
</dbReference>
<dbReference type="GeneID" id="91564719"/>
<feature type="region of interest" description="Disordered" evidence="1">
    <location>
        <begin position="25"/>
        <end position="48"/>
    </location>
</feature>
<accession>A0AB38TJZ9</accession>
<keyword evidence="2" id="KW-0614">Plasmid</keyword>
<evidence type="ECO:0008006" key="4">
    <source>
        <dbReference type="Google" id="ProtNLM"/>
    </source>
</evidence>
<protein>
    <recommendedName>
        <fullName evidence="4">Transposase</fullName>
    </recommendedName>
</protein>
<dbReference type="Proteomes" id="UP001060070">
    <property type="component" value="Plasmid unnamed"/>
</dbReference>
<keyword evidence="3" id="KW-1185">Reference proteome</keyword>
<name>A0AB38TJZ9_9HYPH</name>
<sequence>MAQRQTGIDFGLEVTAGGVTHLELRDDRRASNAPEKAKAPGHATPVDYEAGKATVGGLVTVEAGSHQGMETRRAGASR</sequence>
<gene>
    <name evidence="2" type="ORF">LRP29_32425</name>
</gene>